<dbReference type="OrthoDB" id="9791723at2"/>
<dbReference type="PANTHER" id="PTHR28047">
    <property type="entry name" value="PROTEIN DCG1"/>
    <property type="match status" value="1"/>
</dbReference>
<dbReference type="PATRIC" id="fig|758793.3.peg.5076"/>
<evidence type="ECO:0000313" key="3">
    <source>
        <dbReference type="Proteomes" id="UP000013966"/>
    </source>
</evidence>
<dbReference type="PANTHER" id="PTHR28047:SF5">
    <property type="entry name" value="PROTEIN DCG1"/>
    <property type="match status" value="1"/>
</dbReference>
<gene>
    <name evidence="2" type="ORF">BRPE64_CCDS07670</name>
</gene>
<dbReference type="RefSeq" id="WP_016347559.1">
    <property type="nucleotide sequence ID" value="NC_021288.1"/>
</dbReference>
<evidence type="ECO:0000313" key="2">
    <source>
        <dbReference type="EMBL" id="BAN26850.1"/>
    </source>
</evidence>
<dbReference type="Gene3D" id="3.40.50.12500">
    <property type="match status" value="1"/>
</dbReference>
<accession>R4WZ16</accession>
<dbReference type="STRING" id="758793.BRPE64_CCDS07670"/>
<dbReference type="KEGG" id="buo:BRPE64_CCDS07670"/>
<dbReference type="Pfam" id="PF01177">
    <property type="entry name" value="Asp_Glu_race"/>
    <property type="match status" value="1"/>
</dbReference>
<comment type="similarity">
    <text evidence="1">Belongs to the HyuE racemase family.</text>
</comment>
<dbReference type="AlphaFoldDB" id="R4WZ16"/>
<dbReference type="InterPro" id="IPR015942">
    <property type="entry name" value="Asp/Glu/hydantoin_racemase"/>
</dbReference>
<name>R4WZ16_9BURK</name>
<protein>
    <submittedName>
        <fullName evidence="2">Putative Hydantoin racemase HyuA</fullName>
    </submittedName>
</protein>
<dbReference type="HOGENOM" id="CLU_053002_0_0_4"/>
<organism evidence="2 3">
    <name type="scientific">Caballeronia insecticola</name>
    <dbReference type="NCBI Taxonomy" id="758793"/>
    <lineage>
        <taxon>Bacteria</taxon>
        <taxon>Pseudomonadati</taxon>
        <taxon>Pseudomonadota</taxon>
        <taxon>Betaproteobacteria</taxon>
        <taxon>Burkholderiales</taxon>
        <taxon>Burkholderiaceae</taxon>
        <taxon>Caballeronia</taxon>
    </lineage>
</organism>
<dbReference type="EMBL" id="AP013060">
    <property type="protein sequence ID" value="BAN26850.1"/>
    <property type="molecule type" value="Genomic_DNA"/>
</dbReference>
<evidence type="ECO:0000256" key="1">
    <source>
        <dbReference type="ARBA" id="ARBA00038414"/>
    </source>
</evidence>
<proteinExistence type="inferred from homology"/>
<keyword evidence="3" id="KW-1185">Reference proteome</keyword>
<reference evidence="2 3" key="2">
    <citation type="journal article" date="2018" name="Int. J. Syst. Evol. Microbiol.">
        <title>Burkholderia insecticola sp. nov., a gut symbiotic bacterium of the bean bug Riptortus pedestris.</title>
        <authorList>
            <person name="Takeshita K."/>
            <person name="Tamaki H."/>
            <person name="Ohbayashi T."/>
            <person name="Meng X.-Y."/>
            <person name="Sone T."/>
            <person name="Mitani Y."/>
            <person name="Peeters C."/>
            <person name="Kikuchi Y."/>
            <person name="Vandamme P."/>
        </authorList>
    </citation>
    <scope>NUCLEOTIDE SEQUENCE [LARGE SCALE GENOMIC DNA]</scope>
    <source>
        <strain evidence="2">RPE64</strain>
    </source>
</reference>
<dbReference type="Proteomes" id="UP000013966">
    <property type="component" value="Chromosome 3"/>
</dbReference>
<dbReference type="GO" id="GO:0047661">
    <property type="term" value="F:amino-acid racemase activity"/>
    <property type="evidence" value="ECO:0007669"/>
    <property type="project" value="InterPro"/>
</dbReference>
<dbReference type="InterPro" id="IPR053714">
    <property type="entry name" value="Iso_Racemase_Enz_sf"/>
</dbReference>
<reference evidence="2 3" key="1">
    <citation type="journal article" date="2013" name="Genome Announc.">
        <title>Complete Genome Sequence of Burkholderia sp. Strain RPE64, Bacterial Symbiont of the Bean Bug Riptortus pedestris.</title>
        <authorList>
            <person name="Shibata T.F."/>
            <person name="Maeda T."/>
            <person name="Nikoh N."/>
            <person name="Yamaguchi K."/>
            <person name="Oshima K."/>
            <person name="Hattori M."/>
            <person name="Nishiyama T."/>
            <person name="Hasebe M."/>
            <person name="Fukatsu T."/>
            <person name="Kikuchi Y."/>
            <person name="Shigenobu S."/>
        </authorList>
    </citation>
    <scope>NUCLEOTIDE SEQUENCE [LARGE SCALE GENOMIC DNA]</scope>
</reference>
<dbReference type="InterPro" id="IPR052186">
    <property type="entry name" value="Hydantoin_racemase-like"/>
</dbReference>
<sequence length="221" mass="22996">MSDPIYFLNPNGLAEVTRDIEITVRALRAEHDAPVAFDTLFAVDGGIETQRDADRAAVAVAEFVARHEARAAAFVIACYSDPGLHAARETTRKPVIGIGAAAMATALARGSRVGVIAASSRGMPRHWRAYHAARIGAAVAGERAVNLGVAESGDRAAALDKLIATGRALRDEDGADAIVLGCAGMTPLRAEIEAALEIPVIDPCSSAATLAFAICRERGIA</sequence>